<accession>A0A336N0Z6</accession>
<dbReference type="Pfam" id="PF00106">
    <property type="entry name" value="adh_short"/>
    <property type="match status" value="1"/>
</dbReference>
<protein>
    <submittedName>
        <fullName evidence="3">CSON010344 protein</fullName>
    </submittedName>
</protein>
<keyword evidence="1" id="KW-0560">Oxidoreductase</keyword>
<dbReference type="InterPro" id="IPR002347">
    <property type="entry name" value="SDR_fam"/>
</dbReference>
<evidence type="ECO:0000313" key="3">
    <source>
        <dbReference type="EMBL" id="SSX35561.1"/>
    </source>
</evidence>
<organism evidence="3">
    <name type="scientific">Culicoides sonorensis</name>
    <name type="common">Biting midge</name>
    <dbReference type="NCBI Taxonomy" id="179676"/>
    <lineage>
        <taxon>Eukaryota</taxon>
        <taxon>Metazoa</taxon>
        <taxon>Ecdysozoa</taxon>
        <taxon>Arthropoda</taxon>
        <taxon>Hexapoda</taxon>
        <taxon>Insecta</taxon>
        <taxon>Pterygota</taxon>
        <taxon>Neoptera</taxon>
        <taxon>Endopterygota</taxon>
        <taxon>Diptera</taxon>
        <taxon>Nematocera</taxon>
        <taxon>Chironomoidea</taxon>
        <taxon>Ceratopogonidae</taxon>
        <taxon>Ceratopogoninae</taxon>
        <taxon>Culicoides</taxon>
        <taxon>Monoculicoides</taxon>
    </lineage>
</organism>
<dbReference type="Gene3D" id="3.40.50.720">
    <property type="entry name" value="NAD(P)-binding Rossmann-like Domain"/>
    <property type="match status" value="1"/>
</dbReference>
<gene>
    <name evidence="3" type="primary">CSON010344</name>
</gene>
<dbReference type="PRINTS" id="PR00081">
    <property type="entry name" value="GDHRDH"/>
</dbReference>
<dbReference type="PANTHER" id="PTHR43157:SF31">
    <property type="entry name" value="PHOSPHATIDYLINOSITOL-GLYCAN BIOSYNTHESIS CLASS F PROTEIN"/>
    <property type="match status" value="1"/>
</dbReference>
<dbReference type="EMBL" id="UFQT01004189">
    <property type="protein sequence ID" value="SSX35561.1"/>
    <property type="molecule type" value="Genomic_DNA"/>
</dbReference>
<evidence type="ECO:0000256" key="1">
    <source>
        <dbReference type="ARBA" id="ARBA00023002"/>
    </source>
</evidence>
<sequence>MSTTVSPTASPSIPSIAGFDFQQLLNNPWFQGVSGSLGIVAILTAIHFFMKGKSFTNPIKADKQVVIITGISSRAKEVVRELVKRGAASIYIACNDTEKGEKFVEELKSKNVFCRKLNLGSFKSIRAFVDAFLAEQERLDILIHDESVFKFGKNLTEDGLELHLGVNHVGQFLLTNLLLDTLKRSQPSRVLVVSNILHYFGNINKDDLKSEKSYSFHKAYLQSKLANILYVKELARRLEECDVTVNAVYPGVVQPEIDGFAGKYGDYILNWAVKPYVWTFFKTPTAGAQTILYGALDPELKSKTGKYLAECSIFHVDCTAFCNQIVSMHQI</sequence>
<dbReference type="SUPFAM" id="SSF51735">
    <property type="entry name" value="NAD(P)-binding Rossmann-fold domains"/>
    <property type="match status" value="1"/>
</dbReference>
<evidence type="ECO:0000256" key="2">
    <source>
        <dbReference type="SAM" id="Phobius"/>
    </source>
</evidence>
<reference evidence="3" key="1">
    <citation type="submission" date="2018-07" db="EMBL/GenBank/DDBJ databases">
        <authorList>
            <person name="Quirk P.G."/>
            <person name="Krulwich T.A."/>
        </authorList>
    </citation>
    <scope>NUCLEOTIDE SEQUENCE</scope>
</reference>
<dbReference type="PANTHER" id="PTHR43157">
    <property type="entry name" value="PHOSPHATIDYLINOSITOL-GLYCAN BIOSYNTHESIS CLASS F PROTEIN-RELATED"/>
    <property type="match status" value="1"/>
</dbReference>
<dbReference type="OMA" id="PINMETP"/>
<dbReference type="AlphaFoldDB" id="A0A336N0Z6"/>
<name>A0A336N0Z6_CULSO</name>
<keyword evidence="2" id="KW-1133">Transmembrane helix</keyword>
<proteinExistence type="predicted"/>
<feature type="transmembrane region" description="Helical" evidence="2">
    <location>
        <begin position="29"/>
        <end position="50"/>
    </location>
</feature>
<dbReference type="InterPro" id="IPR036291">
    <property type="entry name" value="NAD(P)-bd_dom_sf"/>
</dbReference>
<keyword evidence="2" id="KW-0472">Membrane</keyword>
<keyword evidence="2" id="KW-0812">Transmembrane</keyword>
<dbReference type="VEuPathDB" id="VectorBase:CSON010344"/>
<dbReference type="GO" id="GO:0016491">
    <property type="term" value="F:oxidoreductase activity"/>
    <property type="evidence" value="ECO:0007669"/>
    <property type="project" value="UniProtKB-KW"/>
</dbReference>